<name>A0A5B7HB56_PORTR</name>
<dbReference type="Proteomes" id="UP000324222">
    <property type="component" value="Unassembled WGS sequence"/>
</dbReference>
<evidence type="ECO:0000259" key="2">
    <source>
        <dbReference type="Pfam" id="PF14529"/>
    </source>
</evidence>
<dbReference type="InterPro" id="IPR005135">
    <property type="entry name" value="Endo/exonuclease/phosphatase"/>
</dbReference>
<dbReference type="InterPro" id="IPR036691">
    <property type="entry name" value="Endo/exonu/phosph_ase_sf"/>
</dbReference>
<sequence length="136" mass="15093">MATPNPASESPSGEGTRNVPRSDCSLSGDLKCLATSLDFFFINFCNIHVEHIVSLYPFAEISILGDSNVHHQLWFSSPFIDHPGELAFNFVILHDLEQLVHHPTRIPDRLGEISNILDLFLTSNASVYVIFSVGLL</sequence>
<proteinExistence type="predicted"/>
<feature type="domain" description="Endonuclease/exonuclease/phosphatase" evidence="2">
    <location>
        <begin position="60"/>
        <end position="125"/>
    </location>
</feature>
<dbReference type="Pfam" id="PF14529">
    <property type="entry name" value="Exo_endo_phos_2"/>
    <property type="match status" value="1"/>
</dbReference>
<gene>
    <name evidence="3" type="ORF">E2C01_064225</name>
</gene>
<dbReference type="SUPFAM" id="SSF56219">
    <property type="entry name" value="DNase I-like"/>
    <property type="match status" value="1"/>
</dbReference>
<dbReference type="EMBL" id="VSRR010030324">
    <property type="protein sequence ID" value="MPC69991.1"/>
    <property type="molecule type" value="Genomic_DNA"/>
</dbReference>
<keyword evidence="4" id="KW-1185">Reference proteome</keyword>
<evidence type="ECO:0000256" key="1">
    <source>
        <dbReference type="SAM" id="MobiDB-lite"/>
    </source>
</evidence>
<protein>
    <recommendedName>
        <fullName evidence="2">Endonuclease/exonuclease/phosphatase domain-containing protein</fullName>
    </recommendedName>
</protein>
<feature type="compositionally biased region" description="Polar residues" evidence="1">
    <location>
        <begin position="1"/>
        <end position="15"/>
    </location>
</feature>
<evidence type="ECO:0000313" key="3">
    <source>
        <dbReference type="EMBL" id="MPC69991.1"/>
    </source>
</evidence>
<comment type="caution">
    <text evidence="3">The sequence shown here is derived from an EMBL/GenBank/DDBJ whole genome shotgun (WGS) entry which is preliminary data.</text>
</comment>
<feature type="region of interest" description="Disordered" evidence="1">
    <location>
        <begin position="1"/>
        <end position="22"/>
    </location>
</feature>
<accession>A0A5B7HB56</accession>
<dbReference type="AlphaFoldDB" id="A0A5B7HB56"/>
<dbReference type="Gene3D" id="3.60.10.10">
    <property type="entry name" value="Endonuclease/exonuclease/phosphatase"/>
    <property type="match status" value="1"/>
</dbReference>
<organism evidence="3 4">
    <name type="scientific">Portunus trituberculatus</name>
    <name type="common">Swimming crab</name>
    <name type="synonym">Neptunus trituberculatus</name>
    <dbReference type="NCBI Taxonomy" id="210409"/>
    <lineage>
        <taxon>Eukaryota</taxon>
        <taxon>Metazoa</taxon>
        <taxon>Ecdysozoa</taxon>
        <taxon>Arthropoda</taxon>
        <taxon>Crustacea</taxon>
        <taxon>Multicrustacea</taxon>
        <taxon>Malacostraca</taxon>
        <taxon>Eumalacostraca</taxon>
        <taxon>Eucarida</taxon>
        <taxon>Decapoda</taxon>
        <taxon>Pleocyemata</taxon>
        <taxon>Brachyura</taxon>
        <taxon>Eubrachyura</taxon>
        <taxon>Portunoidea</taxon>
        <taxon>Portunidae</taxon>
        <taxon>Portuninae</taxon>
        <taxon>Portunus</taxon>
    </lineage>
</organism>
<reference evidence="3 4" key="1">
    <citation type="submission" date="2019-05" db="EMBL/GenBank/DDBJ databases">
        <title>Another draft genome of Portunus trituberculatus and its Hox gene families provides insights of decapod evolution.</title>
        <authorList>
            <person name="Jeong J.-H."/>
            <person name="Song I."/>
            <person name="Kim S."/>
            <person name="Choi T."/>
            <person name="Kim D."/>
            <person name="Ryu S."/>
            <person name="Kim W."/>
        </authorList>
    </citation>
    <scope>NUCLEOTIDE SEQUENCE [LARGE SCALE GENOMIC DNA]</scope>
    <source>
        <tissue evidence="3">Muscle</tissue>
    </source>
</reference>
<evidence type="ECO:0000313" key="4">
    <source>
        <dbReference type="Proteomes" id="UP000324222"/>
    </source>
</evidence>